<evidence type="ECO:0000256" key="3">
    <source>
        <dbReference type="ARBA" id="ARBA00012374"/>
    </source>
</evidence>
<feature type="transmembrane region" description="Helical" evidence="12">
    <location>
        <begin position="202"/>
        <end position="223"/>
    </location>
</feature>
<comment type="similarity">
    <text evidence="2">Belongs to the UppP family.</text>
</comment>
<comment type="catalytic activity">
    <reaction evidence="11">
        <text>di-trans,octa-cis-undecaprenyl diphosphate + H2O = di-trans,octa-cis-undecaprenyl phosphate + phosphate + H(+)</text>
        <dbReference type="Rhea" id="RHEA:28094"/>
        <dbReference type="ChEBI" id="CHEBI:15377"/>
        <dbReference type="ChEBI" id="CHEBI:15378"/>
        <dbReference type="ChEBI" id="CHEBI:43474"/>
        <dbReference type="ChEBI" id="CHEBI:58405"/>
        <dbReference type="ChEBI" id="CHEBI:60392"/>
        <dbReference type="EC" id="3.6.1.27"/>
    </reaction>
</comment>
<feature type="transmembrane region" description="Helical" evidence="12">
    <location>
        <begin position="229"/>
        <end position="258"/>
    </location>
</feature>
<feature type="transmembrane region" description="Helical" evidence="12">
    <location>
        <begin position="137"/>
        <end position="157"/>
    </location>
</feature>
<organism evidence="13">
    <name type="scientific">freshwater metagenome</name>
    <dbReference type="NCBI Taxonomy" id="449393"/>
    <lineage>
        <taxon>unclassified sequences</taxon>
        <taxon>metagenomes</taxon>
        <taxon>ecological metagenomes</taxon>
    </lineage>
</organism>
<dbReference type="EMBL" id="CAEZXS010000004">
    <property type="protein sequence ID" value="CAB4685027.1"/>
    <property type="molecule type" value="Genomic_DNA"/>
</dbReference>
<dbReference type="InterPro" id="IPR003824">
    <property type="entry name" value="UppP"/>
</dbReference>
<keyword evidence="8 12" id="KW-1133">Transmembrane helix</keyword>
<dbReference type="EMBL" id="CAFBOG010000005">
    <property type="protein sequence ID" value="CAB4968739.1"/>
    <property type="molecule type" value="Genomic_DNA"/>
</dbReference>
<dbReference type="HAMAP" id="MF_01006">
    <property type="entry name" value="Undec_diphosphatase"/>
    <property type="match status" value="1"/>
</dbReference>
<evidence type="ECO:0000256" key="10">
    <source>
        <dbReference type="ARBA" id="ARBA00032707"/>
    </source>
</evidence>
<keyword evidence="9 12" id="KW-0472">Membrane</keyword>
<evidence type="ECO:0000313" key="13">
    <source>
        <dbReference type="EMBL" id="CAB4685027.1"/>
    </source>
</evidence>
<dbReference type="PANTHER" id="PTHR30622:SF3">
    <property type="entry name" value="UNDECAPRENYL-DIPHOSPHATASE"/>
    <property type="match status" value="1"/>
</dbReference>
<evidence type="ECO:0000313" key="14">
    <source>
        <dbReference type="EMBL" id="CAB4968739.1"/>
    </source>
</evidence>
<reference evidence="13" key="1">
    <citation type="submission" date="2020-05" db="EMBL/GenBank/DDBJ databases">
        <authorList>
            <person name="Chiriac C."/>
            <person name="Salcher M."/>
            <person name="Ghai R."/>
            <person name="Kavagutti S V."/>
        </authorList>
    </citation>
    <scope>NUCLEOTIDE SEQUENCE</scope>
</reference>
<evidence type="ECO:0000256" key="5">
    <source>
        <dbReference type="ARBA" id="ARBA00022475"/>
    </source>
</evidence>
<protein>
    <recommendedName>
        <fullName evidence="4">Undecaprenyl-diphosphatase</fullName>
        <ecNumber evidence="3">3.6.1.27</ecNumber>
    </recommendedName>
    <alternativeName>
        <fullName evidence="10">Undecaprenyl pyrophosphate phosphatase</fullName>
    </alternativeName>
</protein>
<dbReference type="GO" id="GO:0005886">
    <property type="term" value="C:plasma membrane"/>
    <property type="evidence" value="ECO:0007669"/>
    <property type="project" value="UniProtKB-SubCell"/>
</dbReference>
<keyword evidence="7" id="KW-0378">Hydrolase</keyword>
<evidence type="ECO:0000256" key="4">
    <source>
        <dbReference type="ARBA" id="ARBA00021581"/>
    </source>
</evidence>
<sequence>MPDLIERHHGGLRRIAALLATGVLFVAIALHSSDVSALANSATAAATDTLTWWKAAVLGIVEGVTEYLPISSTGHLLIASRLLGLPDEKGSAGLEAVNTYAIAIQFGAILAVAGLFWKRFRDMILGLFGRSEEGRHLLVTLVIAFLPAAVLGAAFNHKIEETLFGPWPVVIAWILGGVLILVLERTGRIPTGRQRSATGRDLVAAITYRQALIIGLAQCAALWPGTSRSLATILGALLVGVAMPAAVEFSFLLGFATLSAATGFKLITGGATLVEQFGIVNPLIGAAFAFVSAVLAIRWLITYLERHDLSIFAWYRFAVAAAAIGLLAGGVI</sequence>
<keyword evidence="5" id="KW-1003">Cell membrane</keyword>
<name>A0A6J6NFJ0_9ZZZZ</name>
<evidence type="ECO:0000256" key="11">
    <source>
        <dbReference type="ARBA" id="ARBA00047594"/>
    </source>
</evidence>
<dbReference type="PANTHER" id="PTHR30622">
    <property type="entry name" value="UNDECAPRENYL-DIPHOSPHATASE"/>
    <property type="match status" value="1"/>
</dbReference>
<evidence type="ECO:0000256" key="8">
    <source>
        <dbReference type="ARBA" id="ARBA00022989"/>
    </source>
</evidence>
<feature type="transmembrane region" description="Helical" evidence="12">
    <location>
        <begin position="163"/>
        <end position="182"/>
    </location>
</feature>
<evidence type="ECO:0000256" key="12">
    <source>
        <dbReference type="SAM" id="Phobius"/>
    </source>
</evidence>
<feature type="transmembrane region" description="Helical" evidence="12">
    <location>
        <begin position="279"/>
        <end position="301"/>
    </location>
</feature>
<accession>A0A6J6NFJ0</accession>
<feature type="transmembrane region" description="Helical" evidence="12">
    <location>
        <begin position="313"/>
        <end position="331"/>
    </location>
</feature>
<feature type="transmembrane region" description="Helical" evidence="12">
    <location>
        <begin position="97"/>
        <end position="117"/>
    </location>
</feature>
<gene>
    <name evidence="13" type="ORF">UFOPK2582_00063</name>
    <name evidence="14" type="ORF">UFOPK3914_00127</name>
</gene>
<dbReference type="Pfam" id="PF02673">
    <property type="entry name" value="BacA"/>
    <property type="match status" value="1"/>
</dbReference>
<comment type="subcellular location">
    <subcellularLocation>
        <location evidence="1">Cell membrane</location>
        <topology evidence="1">Multi-pass membrane protein</topology>
    </subcellularLocation>
</comment>
<evidence type="ECO:0000256" key="9">
    <source>
        <dbReference type="ARBA" id="ARBA00023136"/>
    </source>
</evidence>
<evidence type="ECO:0000256" key="6">
    <source>
        <dbReference type="ARBA" id="ARBA00022692"/>
    </source>
</evidence>
<evidence type="ECO:0000256" key="2">
    <source>
        <dbReference type="ARBA" id="ARBA00010621"/>
    </source>
</evidence>
<evidence type="ECO:0000256" key="7">
    <source>
        <dbReference type="ARBA" id="ARBA00022801"/>
    </source>
</evidence>
<dbReference type="GO" id="GO:0050380">
    <property type="term" value="F:undecaprenyl-diphosphatase activity"/>
    <property type="evidence" value="ECO:0007669"/>
    <property type="project" value="UniProtKB-EC"/>
</dbReference>
<proteinExistence type="inferred from homology"/>
<dbReference type="EC" id="3.6.1.27" evidence="3"/>
<dbReference type="AlphaFoldDB" id="A0A6J6NFJ0"/>
<evidence type="ECO:0000256" key="1">
    <source>
        <dbReference type="ARBA" id="ARBA00004651"/>
    </source>
</evidence>
<keyword evidence="6 12" id="KW-0812">Transmembrane</keyword>